<evidence type="ECO:0000313" key="1">
    <source>
        <dbReference type="EMBL" id="KAF2461916.1"/>
    </source>
</evidence>
<accession>A0A6A6PD84</accession>
<reference evidence="1" key="1">
    <citation type="journal article" date="2020" name="Stud. Mycol.">
        <title>101 Dothideomycetes genomes: a test case for predicting lifestyles and emergence of pathogens.</title>
        <authorList>
            <person name="Haridas S."/>
            <person name="Albert R."/>
            <person name="Binder M."/>
            <person name="Bloem J."/>
            <person name="Labutti K."/>
            <person name="Salamov A."/>
            <person name="Andreopoulos B."/>
            <person name="Baker S."/>
            <person name="Barry K."/>
            <person name="Bills G."/>
            <person name="Bluhm B."/>
            <person name="Cannon C."/>
            <person name="Castanera R."/>
            <person name="Culley D."/>
            <person name="Daum C."/>
            <person name="Ezra D."/>
            <person name="Gonzalez J."/>
            <person name="Henrissat B."/>
            <person name="Kuo A."/>
            <person name="Liang C."/>
            <person name="Lipzen A."/>
            <person name="Lutzoni F."/>
            <person name="Magnuson J."/>
            <person name="Mondo S."/>
            <person name="Nolan M."/>
            <person name="Ohm R."/>
            <person name="Pangilinan J."/>
            <person name="Park H.-J."/>
            <person name="Ramirez L."/>
            <person name="Alfaro M."/>
            <person name="Sun H."/>
            <person name="Tritt A."/>
            <person name="Yoshinaga Y."/>
            <person name="Zwiers L.-H."/>
            <person name="Turgeon B."/>
            <person name="Goodwin S."/>
            <person name="Spatafora J."/>
            <person name="Crous P."/>
            <person name="Grigoriev I."/>
        </authorList>
    </citation>
    <scope>NUCLEOTIDE SEQUENCE</scope>
    <source>
        <strain evidence="1">ATCC 16933</strain>
    </source>
</reference>
<dbReference type="AlphaFoldDB" id="A0A6A6PD84"/>
<organism evidence="1 2">
    <name type="scientific">Lineolata rhizophorae</name>
    <dbReference type="NCBI Taxonomy" id="578093"/>
    <lineage>
        <taxon>Eukaryota</taxon>
        <taxon>Fungi</taxon>
        <taxon>Dikarya</taxon>
        <taxon>Ascomycota</taxon>
        <taxon>Pezizomycotina</taxon>
        <taxon>Dothideomycetes</taxon>
        <taxon>Dothideomycetes incertae sedis</taxon>
        <taxon>Lineolatales</taxon>
        <taxon>Lineolataceae</taxon>
        <taxon>Lineolata</taxon>
    </lineage>
</organism>
<protein>
    <submittedName>
        <fullName evidence="1">Uncharacterized protein</fullName>
    </submittedName>
</protein>
<proteinExistence type="predicted"/>
<sequence length="213" mass="21313">MGGGGIGLVGRPPWGCGGGAPRPPPGGAYVYDGGRPSGLPWFIGSEVLEDEGLDGDEPGGGRCGGCGAGGVPAVAIRAFGGATTPGPACACCGGGAVAGTPGATTAAWMLAAECVDELDDLRLEPTRFLKRLCIDDMKFLGQVSGGVGAEGAFLGPGGARCGRQQKCWVVRRGVGGEGCEQGAAGGGRGRFWRGKRLIKRKGQSAGARRKKVR</sequence>
<gene>
    <name evidence="1" type="ORF">BDY21DRAFT_329995</name>
</gene>
<evidence type="ECO:0000313" key="2">
    <source>
        <dbReference type="Proteomes" id="UP000799766"/>
    </source>
</evidence>
<dbReference type="EMBL" id="MU001670">
    <property type="protein sequence ID" value="KAF2461916.1"/>
    <property type="molecule type" value="Genomic_DNA"/>
</dbReference>
<dbReference type="Proteomes" id="UP000799766">
    <property type="component" value="Unassembled WGS sequence"/>
</dbReference>
<name>A0A6A6PD84_9PEZI</name>
<keyword evidence="2" id="KW-1185">Reference proteome</keyword>